<reference evidence="6 7" key="1">
    <citation type="submission" date="2023-08" db="EMBL/GenBank/DDBJ databases">
        <title>Black Yeasts Isolated from many extreme environments.</title>
        <authorList>
            <person name="Coleine C."/>
            <person name="Stajich J.E."/>
            <person name="Selbmann L."/>
        </authorList>
    </citation>
    <scope>NUCLEOTIDE SEQUENCE [LARGE SCALE GENOMIC DNA]</scope>
    <source>
        <strain evidence="6 7">CCFEE 5885</strain>
    </source>
</reference>
<feature type="compositionally biased region" description="Acidic residues" evidence="5">
    <location>
        <begin position="206"/>
        <end position="218"/>
    </location>
</feature>
<organism evidence="6 7">
    <name type="scientific">Lithohypha guttulata</name>
    <dbReference type="NCBI Taxonomy" id="1690604"/>
    <lineage>
        <taxon>Eukaryota</taxon>
        <taxon>Fungi</taxon>
        <taxon>Dikarya</taxon>
        <taxon>Ascomycota</taxon>
        <taxon>Pezizomycotina</taxon>
        <taxon>Eurotiomycetes</taxon>
        <taxon>Chaetothyriomycetidae</taxon>
        <taxon>Chaetothyriales</taxon>
        <taxon>Trichomeriaceae</taxon>
        <taxon>Lithohypha</taxon>
    </lineage>
</organism>
<keyword evidence="7" id="KW-1185">Reference proteome</keyword>
<dbReference type="Pfam" id="PF11705">
    <property type="entry name" value="RNA_pol_3_Rpc31"/>
    <property type="match status" value="1"/>
</dbReference>
<dbReference type="EMBL" id="JAVRRG010000017">
    <property type="protein sequence ID" value="KAK5097658.1"/>
    <property type="molecule type" value="Genomic_DNA"/>
</dbReference>
<evidence type="ECO:0000313" key="6">
    <source>
        <dbReference type="EMBL" id="KAK5097658.1"/>
    </source>
</evidence>
<feature type="compositionally biased region" description="Basic and acidic residues" evidence="5">
    <location>
        <begin position="190"/>
        <end position="205"/>
    </location>
</feature>
<protein>
    <recommendedName>
        <fullName evidence="4">DNA-directed RNA polymerase III subunit</fullName>
    </recommendedName>
</protein>
<dbReference type="Proteomes" id="UP001345013">
    <property type="component" value="Unassembled WGS sequence"/>
</dbReference>
<dbReference type="InterPro" id="IPR024661">
    <property type="entry name" value="RNA_pol_III_Rpc31"/>
</dbReference>
<evidence type="ECO:0000256" key="1">
    <source>
        <dbReference type="ARBA" id="ARBA00004123"/>
    </source>
</evidence>
<evidence type="ECO:0000256" key="4">
    <source>
        <dbReference type="PIRNR" id="PIRNR000777"/>
    </source>
</evidence>
<feature type="region of interest" description="Disordered" evidence="5">
    <location>
        <begin position="186"/>
        <end position="305"/>
    </location>
</feature>
<gene>
    <name evidence="6" type="primary">RPC31</name>
    <name evidence="6" type="ORF">LTR24_002124</name>
</gene>
<comment type="function">
    <text evidence="4">DNA-dependent RNA polymerase catalyzes the transcription of DNA into RNA using the four ribonucleoside triphosphates as substrates. Specific peripheric component of RNA polymerase III which synthesizes small RNAs, such as 5S rRNA and tRNAs.</text>
</comment>
<comment type="caution">
    <text evidence="6">The sequence shown here is derived from an EMBL/GenBank/DDBJ whole genome shotgun (WGS) entry which is preliminary data.</text>
</comment>
<evidence type="ECO:0000256" key="3">
    <source>
        <dbReference type="ARBA" id="ARBA00023242"/>
    </source>
</evidence>
<feature type="compositionally biased region" description="Acidic residues" evidence="5">
    <location>
        <begin position="283"/>
        <end position="305"/>
    </location>
</feature>
<accession>A0ABR0KIM5</accession>
<keyword evidence="6" id="KW-0804">Transcription</keyword>
<dbReference type="GO" id="GO:0000428">
    <property type="term" value="C:DNA-directed RNA polymerase complex"/>
    <property type="evidence" value="ECO:0007669"/>
    <property type="project" value="UniProtKB-KW"/>
</dbReference>
<dbReference type="PIRSF" id="PIRSF000777">
    <property type="entry name" value="RNA_polIII_C31"/>
    <property type="match status" value="1"/>
</dbReference>
<name>A0ABR0KIM5_9EURO</name>
<evidence type="ECO:0000313" key="7">
    <source>
        <dbReference type="Proteomes" id="UP001345013"/>
    </source>
</evidence>
<keyword evidence="6" id="KW-0240">DNA-directed RNA polymerase</keyword>
<keyword evidence="3 4" id="KW-0539">Nucleus</keyword>
<evidence type="ECO:0000256" key="5">
    <source>
        <dbReference type="SAM" id="MobiDB-lite"/>
    </source>
</evidence>
<sequence length="305" mass="34952">MAPGGRMFGPKKQGPDLSWADEDLEDPNDRQNRAVSPPSNVPGPLFPPRTQRNIIRTPKPLSTSEKRAVDAQLRFRQRCREGPLFTVLDRNSLLVDGVKRKSEEAKRRGFDPFEQQERYSTRHVKRARTEPDLGVNGRGDYGFTLAMFPKELWGVLDPQQRLPDWQHVKEDSVAYASLGKRPVRKKRRKGLDYERMDREQAMRGDEEVEGEESEDEDAVRDGGRRKRRKENTQAGQKQGIEAEDDIELEPPVDEEEEAADEEPVDSEFSEDEDEMNDYQAEQYFDDGGDEADVDDEYGAGGTEDY</sequence>
<proteinExistence type="inferred from homology"/>
<feature type="compositionally biased region" description="Acidic residues" evidence="5">
    <location>
        <begin position="241"/>
        <end position="276"/>
    </location>
</feature>
<comment type="subcellular location">
    <subcellularLocation>
        <location evidence="1 4">Nucleus</location>
    </subcellularLocation>
</comment>
<comment type="subunit">
    <text evidence="4">Component of the RNA polymerase III (Pol III) complex.</text>
</comment>
<comment type="similarity">
    <text evidence="2 4">Belongs to the eukaryotic RPC7 RNA polymerase subunit family.</text>
</comment>
<evidence type="ECO:0000256" key="2">
    <source>
        <dbReference type="ARBA" id="ARBA00008352"/>
    </source>
</evidence>
<feature type="region of interest" description="Disordered" evidence="5">
    <location>
        <begin position="1"/>
        <end position="68"/>
    </location>
</feature>